<protein>
    <submittedName>
        <fullName evidence="3">Hydantoinase/oxoprolinase family protein</fullName>
    </submittedName>
</protein>
<dbReference type="InterPro" id="IPR002821">
    <property type="entry name" value="Hydantoinase_A"/>
</dbReference>
<evidence type="ECO:0000259" key="1">
    <source>
        <dbReference type="Pfam" id="PF01968"/>
    </source>
</evidence>
<gene>
    <name evidence="3" type="ORF">GCM10009535_50980</name>
</gene>
<dbReference type="InterPro" id="IPR008040">
    <property type="entry name" value="Hydant_A_N"/>
</dbReference>
<accession>A0ABP3SXT5</accession>
<comment type="caution">
    <text evidence="3">The sequence shown here is derived from an EMBL/GenBank/DDBJ whole genome shotgun (WGS) entry which is preliminary data.</text>
</comment>
<dbReference type="PANTHER" id="PTHR11365">
    <property type="entry name" value="5-OXOPROLINASE RELATED"/>
    <property type="match status" value="1"/>
</dbReference>
<dbReference type="Pfam" id="PF05378">
    <property type="entry name" value="Hydant_A_N"/>
    <property type="match status" value="1"/>
</dbReference>
<proteinExistence type="predicted"/>
<name>A0ABP3SXT5_9ACTN</name>
<evidence type="ECO:0000313" key="3">
    <source>
        <dbReference type="EMBL" id="GAA0665070.1"/>
    </source>
</evidence>
<organism evidence="3 4">
    <name type="scientific">Streptomyces thermocarboxydovorans</name>
    <dbReference type="NCBI Taxonomy" id="59298"/>
    <lineage>
        <taxon>Bacteria</taxon>
        <taxon>Bacillati</taxon>
        <taxon>Actinomycetota</taxon>
        <taxon>Actinomycetes</taxon>
        <taxon>Kitasatosporales</taxon>
        <taxon>Streptomycetaceae</taxon>
        <taxon>Streptomyces</taxon>
    </lineage>
</organism>
<reference evidence="4" key="1">
    <citation type="journal article" date="2019" name="Int. J. Syst. Evol. Microbiol.">
        <title>The Global Catalogue of Microorganisms (GCM) 10K type strain sequencing project: providing services to taxonomists for standard genome sequencing and annotation.</title>
        <authorList>
            <consortium name="The Broad Institute Genomics Platform"/>
            <consortium name="The Broad Institute Genome Sequencing Center for Infectious Disease"/>
            <person name="Wu L."/>
            <person name="Ma J."/>
        </authorList>
    </citation>
    <scope>NUCLEOTIDE SEQUENCE [LARGE SCALE GENOMIC DNA]</scope>
    <source>
        <strain evidence="4">JCM 10367</strain>
    </source>
</reference>
<keyword evidence="4" id="KW-1185">Reference proteome</keyword>
<dbReference type="SUPFAM" id="SSF53067">
    <property type="entry name" value="Actin-like ATPase domain"/>
    <property type="match status" value="2"/>
</dbReference>
<evidence type="ECO:0000259" key="2">
    <source>
        <dbReference type="Pfam" id="PF05378"/>
    </source>
</evidence>
<dbReference type="PANTHER" id="PTHR11365:SF10">
    <property type="entry name" value="HYDANTOINASE_OXOPROLINASE"/>
    <property type="match status" value="1"/>
</dbReference>
<dbReference type="InterPro" id="IPR043129">
    <property type="entry name" value="ATPase_NBD"/>
</dbReference>
<dbReference type="InterPro" id="IPR045079">
    <property type="entry name" value="Oxoprolinase-like"/>
</dbReference>
<dbReference type="Gene3D" id="3.30.420.40">
    <property type="match status" value="1"/>
</dbReference>
<sequence>MPTTEELRLGVDVGGTNTDAVVVDSVGMLVAKVKIPTTDDLCADVEQGIARLLEDPAVDPMRVRCATLGARRATNAIRTASGLRRVAVLRIGAPLTFAIPPLVAWPPELRRAVHAGSATVAGGCEFDGEPLATLDEAGIVAFASAVGSGAAAVAITSVFSLVNPADELRAAEIMRRELGDIPISMSHEIGVMGLVERENATVLNAALSGVATEVGRSFQTAVERTGLEAECYITQNDGTLMALEYSLRFPMLTIGSGPANSMRGGAHSSGVTDAIVADIGGATTAVGRLVNGFPWESLPPNSIGGVDTNFRLPDVLSIPVGGSSVVLGAAEQWANGRMNVGSSLVTEALCFGGSTPTITDAAVAAGRATTGTCPVPAKWHAGLAQHLELWDGLLAEAVDRVRLGADDLPLIVVGGGGDIAPDSFSGVREVIRPPHFEVANALGAAIAPVSGHAERICASRPDRLRAAVDEVSTEAVGRAIQAGADPAHVRVVDVEEIPLTYLRDPAVRIRARAVGPPVTFTPKSSGSAERARRHLA</sequence>
<feature type="domain" description="Hydantoinase A/oxoprolinase" evidence="1">
    <location>
        <begin position="197"/>
        <end position="368"/>
    </location>
</feature>
<dbReference type="Pfam" id="PF01968">
    <property type="entry name" value="Hydantoinase_A"/>
    <property type="match status" value="1"/>
</dbReference>
<dbReference type="EMBL" id="BAAAGU010000064">
    <property type="protein sequence ID" value="GAA0665070.1"/>
    <property type="molecule type" value="Genomic_DNA"/>
</dbReference>
<feature type="domain" description="Hydantoinase/oxoprolinase N-terminal" evidence="2">
    <location>
        <begin position="8"/>
        <end position="177"/>
    </location>
</feature>
<dbReference type="RefSeq" id="WP_344006105.1">
    <property type="nucleotide sequence ID" value="NZ_BAAAGU010000064.1"/>
</dbReference>
<dbReference type="Proteomes" id="UP001500724">
    <property type="component" value="Unassembled WGS sequence"/>
</dbReference>
<evidence type="ECO:0000313" key="4">
    <source>
        <dbReference type="Proteomes" id="UP001500724"/>
    </source>
</evidence>